<dbReference type="OrthoDB" id="15735at2759"/>
<dbReference type="Gene3D" id="3.30.450.40">
    <property type="match status" value="1"/>
</dbReference>
<keyword evidence="3" id="KW-1185">Reference proteome</keyword>
<dbReference type="InterPro" id="IPR029016">
    <property type="entry name" value="GAF-like_dom_sf"/>
</dbReference>
<name>A0A0D2WUB4_CAPO3</name>
<feature type="domain" description="GAF" evidence="1">
    <location>
        <begin position="116"/>
        <end position="250"/>
    </location>
</feature>
<dbReference type="STRING" id="595528.A0A0D2WUB4"/>
<dbReference type="PhylomeDB" id="A0A0D2WUB4"/>
<dbReference type="InterPro" id="IPR003018">
    <property type="entry name" value="GAF"/>
</dbReference>
<dbReference type="SUPFAM" id="SSF55781">
    <property type="entry name" value="GAF domain-like"/>
    <property type="match status" value="1"/>
</dbReference>
<dbReference type="InParanoid" id="A0A0D2WUB4"/>
<evidence type="ECO:0000313" key="2">
    <source>
        <dbReference type="EMBL" id="KJE95483.1"/>
    </source>
</evidence>
<proteinExistence type="predicted"/>
<sequence length="263" mass="28548">MEQAGVLNAQVQFLDVATFMTGAGATPDAAIAVPPNEVHSAISSKALAEAISSPLSQQGIEALYSYRTPKLGPNGTCSISKDLEEKPFDLGNEVLGVSWQDASVAAASPHTLRLRRLKALMDGLAHICKVDWIGVYRTIRPADGSAPFLVKEAYNGAPSRAKFPLTEEFATLSNNSWVGMNGKAKFVQNTDTYEGPYYICDARVKSELCAPIFSSDGSRVLGIIDAESFQDRWFDQPERVLLILHTCFQLGSEFELLAATDKK</sequence>
<evidence type="ECO:0000313" key="3">
    <source>
        <dbReference type="Proteomes" id="UP000008743"/>
    </source>
</evidence>
<dbReference type="OMA" id="KSEICIP"/>
<dbReference type="Pfam" id="PF01590">
    <property type="entry name" value="GAF"/>
    <property type="match status" value="1"/>
</dbReference>
<dbReference type="Proteomes" id="UP000008743">
    <property type="component" value="Unassembled WGS sequence"/>
</dbReference>
<gene>
    <name evidence="2" type="ORF">CAOG_005932</name>
</gene>
<dbReference type="EMBL" id="KE346369">
    <property type="protein sequence ID" value="KJE95483.1"/>
    <property type="molecule type" value="Genomic_DNA"/>
</dbReference>
<organism evidence="2 3">
    <name type="scientific">Capsaspora owczarzaki (strain ATCC 30864)</name>
    <dbReference type="NCBI Taxonomy" id="595528"/>
    <lineage>
        <taxon>Eukaryota</taxon>
        <taxon>Filasterea</taxon>
        <taxon>Capsaspora</taxon>
    </lineage>
</organism>
<reference evidence="3" key="1">
    <citation type="submission" date="2011-02" db="EMBL/GenBank/DDBJ databases">
        <title>The Genome Sequence of Capsaspora owczarzaki ATCC 30864.</title>
        <authorList>
            <person name="Russ C."/>
            <person name="Cuomo C."/>
            <person name="Burger G."/>
            <person name="Gray M.W."/>
            <person name="Holland P.W.H."/>
            <person name="King N."/>
            <person name="Lang F.B.F."/>
            <person name="Roger A.J."/>
            <person name="Ruiz-Trillo I."/>
            <person name="Young S.K."/>
            <person name="Zeng Q."/>
            <person name="Gargeya S."/>
            <person name="Alvarado L."/>
            <person name="Berlin A."/>
            <person name="Chapman S.B."/>
            <person name="Chen Z."/>
            <person name="Freedman E."/>
            <person name="Gellesch M."/>
            <person name="Goldberg J."/>
            <person name="Griggs A."/>
            <person name="Gujja S."/>
            <person name="Heilman E."/>
            <person name="Heiman D."/>
            <person name="Howarth C."/>
            <person name="Mehta T."/>
            <person name="Neiman D."/>
            <person name="Pearson M."/>
            <person name="Roberts A."/>
            <person name="Saif S."/>
            <person name="Shea T."/>
            <person name="Shenoy N."/>
            <person name="Sisk P."/>
            <person name="Stolte C."/>
            <person name="Sykes S."/>
            <person name="White J."/>
            <person name="Yandava C."/>
            <person name="Haas B."/>
            <person name="Nusbaum C."/>
            <person name="Birren B."/>
        </authorList>
    </citation>
    <scope>NUCLEOTIDE SEQUENCE</scope>
    <source>
        <strain evidence="3">ATCC 30864</strain>
    </source>
</reference>
<protein>
    <recommendedName>
        <fullName evidence="1">GAF domain-containing protein</fullName>
    </recommendedName>
</protein>
<dbReference type="eggNOG" id="ENOG502S9TJ">
    <property type="taxonomic scope" value="Eukaryota"/>
</dbReference>
<evidence type="ECO:0000259" key="1">
    <source>
        <dbReference type="Pfam" id="PF01590"/>
    </source>
</evidence>
<accession>A0A0D2WUB4</accession>
<dbReference type="AlphaFoldDB" id="A0A0D2WUB4"/>